<proteinExistence type="predicted"/>
<name>A0ABS6G337_9FIRM</name>
<evidence type="ECO:0000256" key="1">
    <source>
        <dbReference type="SAM" id="MobiDB-lite"/>
    </source>
</evidence>
<comment type="caution">
    <text evidence="2">The sequence shown here is derived from an EMBL/GenBank/DDBJ whole genome shotgun (WGS) entry which is preliminary data.</text>
</comment>
<gene>
    <name evidence="2" type="ORF">KQI88_05295</name>
</gene>
<organism evidence="2 3">
    <name type="scientific">Alkaliphilus flagellatus</name>
    <dbReference type="NCBI Taxonomy" id="2841507"/>
    <lineage>
        <taxon>Bacteria</taxon>
        <taxon>Bacillati</taxon>
        <taxon>Bacillota</taxon>
        <taxon>Clostridia</taxon>
        <taxon>Peptostreptococcales</taxon>
        <taxon>Natronincolaceae</taxon>
        <taxon>Alkaliphilus</taxon>
    </lineage>
</organism>
<protein>
    <submittedName>
        <fullName evidence="2">GNAT family N-acetyltransferase</fullName>
    </submittedName>
</protein>
<dbReference type="EMBL" id="JAHLQK010000002">
    <property type="protein sequence ID" value="MBU5675825.1"/>
    <property type="molecule type" value="Genomic_DNA"/>
</dbReference>
<evidence type="ECO:0000313" key="3">
    <source>
        <dbReference type="Proteomes" id="UP000779508"/>
    </source>
</evidence>
<dbReference type="RefSeq" id="WP_216415320.1">
    <property type="nucleotide sequence ID" value="NZ_JAHLQK010000002.1"/>
</dbReference>
<reference evidence="2 3" key="1">
    <citation type="submission" date="2021-06" db="EMBL/GenBank/DDBJ databases">
        <authorList>
            <person name="Sun Q."/>
            <person name="Li D."/>
        </authorList>
    </citation>
    <scope>NUCLEOTIDE SEQUENCE [LARGE SCALE GENOMIC DNA]</scope>
    <source>
        <strain evidence="2 3">MSJ-5</strain>
    </source>
</reference>
<dbReference type="CDD" id="cd04301">
    <property type="entry name" value="NAT_SF"/>
    <property type="match status" value="1"/>
</dbReference>
<feature type="region of interest" description="Disordered" evidence="1">
    <location>
        <begin position="1"/>
        <end position="22"/>
    </location>
</feature>
<dbReference type="Proteomes" id="UP000779508">
    <property type="component" value="Unassembled WGS sequence"/>
</dbReference>
<keyword evidence="3" id="KW-1185">Reference proteome</keyword>
<accession>A0ABS6G337</accession>
<evidence type="ECO:0000313" key="2">
    <source>
        <dbReference type="EMBL" id="MBU5675825.1"/>
    </source>
</evidence>
<sequence>MGTNSSDSDDSDSDSDSNRNNQSGLKLWNYKKEITINITDESGKIGYIKGVLLNTEHILKELKSDEVLKVLEFNDKEDEEEIKSFYIQVLSKGDCRNNAFYITELFIEKQHRGNGIGRRIFDELPRFLYDHIDRDISCIYLMPGPLEKIDGEVKYIMNPNDEQMIVLKEKLIKFYESVGFERIGKTEFFHKYQVI</sequence>